<feature type="region of interest" description="Disordered" evidence="2">
    <location>
        <begin position="1393"/>
        <end position="1454"/>
    </location>
</feature>
<feature type="compositionally biased region" description="Polar residues" evidence="2">
    <location>
        <begin position="1395"/>
        <end position="1410"/>
    </location>
</feature>
<feature type="region of interest" description="Disordered" evidence="2">
    <location>
        <begin position="1527"/>
        <end position="1548"/>
    </location>
</feature>
<sequence length="2263" mass="248777">MPFTRQRRGRRDAENWSWKEGYGREGSYAAPGDSWQAGGLPRGRCRRPGSKTSSMASSGDGERGAVKAVGETTEKKGGKISNTYPPVFKAKPQESYLEWKRSVEFWIGGEGGQLPPELVGPRMMVQLKERAAQLVKHLCNSDVNGCDGKEIIFKALERSPLIRQLDKRRVDEHRRRLMQLNRAPGESMESYVTRASIYRTHLLGLDGSMAMGEAFYVGHLVDHAHLTRRDQAMVKTKAGSEKDEYAVTNALIELASELEGEQGYPIGASEPNAARNGEEWLLQRGDLRGRPGANKLPRAALAAEAIDGDTTTDYDEPGDESLDEDDYPPELEAAVNEAYGTQFRAKQKIAEVKKLRQHYRKPESEERKKALAEQMKRNPCHACGQCGHWSRECPNRGNAVLGVSKGGAAAAPVLAARASGGRLEPIDERKAERSEWDLLLSMCRSGMNPALAAQSSAERVRPSFQYKGVSGVHRVFGAVAAALSEVMWSMKELAFKVILDIGCVRSVAGLEWTNSLLRRWQSEGRWCRVFEEHEAFKFGDGEVLWSKFRVEFLGTFAGKPVVYDFSVVEGCCPPLFSRSGCTQIGAVIDCEHHCVSAGKLGVKLYGVGRDSGHYTMAVDECEPGFAVLPGDYRLPAGRDIEAVDPQIFSAQMSCPSPGNHPTRNVCASESSSMSGQAQEATGDHFLDTFDYGDPGDLFDGNARCPRHSRPDSGGGGFDRQEAREAEGQQGQSSGGEGLDGPARGLSILEQPLELRAGPEHCGVDDKPNEDLVLEEDGLDGPDQEGGRERGRSALEEEPSMAEPALGQGGGVPLRPLRGDEAEAAGSRDAADDVRVRRLNRGDVQRLKAGVKSALATLEVFDRARGDDGKWVLLEVFAGKSRLTSCTHPRWKALEPIDILNGWDLTQETKRKELLELIDTTKPDLVTLAPPCGPWSSWTQLCKDLEALMEKRRLHLPFWKLSGDIWRRQCEERRLLLLEQPARSEALKLQYMTSRPDVVKAVVAQCAFGLKDLESGKPHQKLTSLHVNCSVMAARLLGGAYCKCGPGEHQPIEGSRTVPPSSSSWSLVAATGGHSWETVPVSSASFPEEALRQQMNENAMTGERYDYVVKQLSNLGASGMFILSGAQNNVVELARKLRCQVCSMVRPPGPTPQVAYQKPKQFNERISGDSFYIWDATNKKFLVTHFIDGLTDYHVGDLTDTAASGFAKEVLQDLWYAVFGPPDVLIGRDEAGCFGRNSMLPASLMEQLASGRVRFRYNDELTHNDALARAERIRAGAIAAFHWLDAHTALRKALSSRSRPPALEAIKEGTVVYMYEPPPSRRGLARCLPDNSGWTGPGVVVCVERDHSIPRRLWVRIRGRVKAFPLEKVRLATPDDEMTSSQFITDALKDMEASLNKGNGSQDQPAGSSSQAKRRKVIVDFEEGSAEDSSTDSSADGSEVDEEADAKERRAKLLEDVPCSVQRNLAERRKREEEATMDPHALDFAKKQKMFESLSKTCGAPTKLQEGELRNRMEQAYAKVRSVRKVIRRKGKDEQQKQGRQARGQGGGRASQVATVDVLAATGDVLIPYFKPGEFEALINDTIGQWTLWTGASLWSGASEIYEVSATLHRAEMEGVTEVVTGRARAEYQWSKLDDEWRRGYIEPLKKAIGVYLEHSGIKGVPKGQMVDPARVLGSRFVLTNKGGPTLSDAELKARWIFGGHRDPDAGLYDTSSPTASILGHNLINFVAVQENWEVHFEDVSAAFLQGKELPRKERIYVKVPRAYPQEIIDYLVSELGSDVRDDLVELPKGGFGLPESPRLWYLEYKDTIQDLGLYEMSLLPGVFRAFHPPPRRRVRAMASIHVDDTRYAGDETAQVIWDQLRARLKFGKQRKATDGWVKFCGRWERQDPDTLEMEYSMDEYIKGIPLARTRPSALSSSASTASTTASSTTPRSSPLASPPDGSGTQCTAASTASTAASCATPRSSPLASSPDGPSSQDGVWIDGPAEQDSDLWGYLQERVGQLPANVVPLTDAEKKVISSIVGQRNWAARQGRYDLAYVASLVQQLAGRGRPEALKWLNLAVKRAREPLNFRVRNFGCFLEDMILISVSDAAYGAMPGGHSQGGNLVMMGHPKVLNGRGPVCILEGNSTKVHRVVRCSMSAEISSLATAYEHGPTMEGSCGPMETVLATDAKTGYDAVSSETLPSDRKIAVDVAVLRQAVLEADVGCFIRWVPGSEIVGDGLTKWGHNKVLCKVIAEGEWALADNEEARELRRLAAVKKALWRK</sequence>
<keyword evidence="5" id="KW-1185">Reference proteome</keyword>
<dbReference type="EMBL" id="CAJNIZ010002791">
    <property type="protein sequence ID" value="CAE7214567.1"/>
    <property type="molecule type" value="Genomic_DNA"/>
</dbReference>
<gene>
    <name evidence="4" type="ORF">SPIL2461_LOCUS2509</name>
</gene>
<proteinExistence type="predicted"/>
<evidence type="ECO:0000259" key="3">
    <source>
        <dbReference type="PROSITE" id="PS50158"/>
    </source>
</evidence>
<dbReference type="PROSITE" id="PS50158">
    <property type="entry name" value="ZF_CCHC"/>
    <property type="match status" value="1"/>
</dbReference>
<feature type="compositionally biased region" description="Acidic residues" evidence="2">
    <location>
        <begin position="306"/>
        <end position="327"/>
    </location>
</feature>
<feature type="region of interest" description="Disordered" evidence="2">
    <location>
        <begin position="20"/>
        <end position="78"/>
    </location>
</feature>
<feature type="region of interest" description="Disordered" evidence="2">
    <location>
        <begin position="757"/>
        <end position="830"/>
    </location>
</feature>
<feature type="compositionally biased region" description="Acidic residues" evidence="2">
    <location>
        <begin position="1419"/>
        <end position="1429"/>
    </location>
</feature>
<reference evidence="4" key="1">
    <citation type="submission" date="2021-02" db="EMBL/GenBank/DDBJ databases">
        <authorList>
            <person name="Dougan E. K."/>
            <person name="Rhodes N."/>
            <person name="Thang M."/>
            <person name="Chan C."/>
        </authorList>
    </citation>
    <scope>NUCLEOTIDE SEQUENCE</scope>
</reference>
<dbReference type="GO" id="GO:0008270">
    <property type="term" value="F:zinc ion binding"/>
    <property type="evidence" value="ECO:0007669"/>
    <property type="project" value="UniProtKB-KW"/>
</dbReference>
<evidence type="ECO:0000256" key="1">
    <source>
        <dbReference type="PROSITE-ProRule" id="PRU00047"/>
    </source>
</evidence>
<keyword evidence="1" id="KW-0863">Zinc-finger</keyword>
<feature type="compositionally biased region" description="Basic and acidic residues" evidence="2">
    <location>
        <begin position="1445"/>
        <end position="1454"/>
    </location>
</feature>
<feature type="compositionally biased region" description="Basic and acidic residues" evidence="2">
    <location>
        <begin position="784"/>
        <end position="794"/>
    </location>
</feature>
<feature type="compositionally biased region" description="Low complexity" evidence="2">
    <location>
        <begin position="1912"/>
        <end position="1965"/>
    </location>
</feature>
<dbReference type="Proteomes" id="UP000649617">
    <property type="component" value="Unassembled WGS sequence"/>
</dbReference>
<keyword evidence="1" id="KW-0479">Metal-binding</keyword>
<dbReference type="InterPro" id="IPR001878">
    <property type="entry name" value="Znf_CCHC"/>
</dbReference>
<evidence type="ECO:0000256" key="2">
    <source>
        <dbReference type="SAM" id="MobiDB-lite"/>
    </source>
</evidence>
<dbReference type="OrthoDB" id="2286242at2759"/>
<dbReference type="InterPro" id="IPR036875">
    <property type="entry name" value="Znf_CCHC_sf"/>
</dbReference>
<dbReference type="SUPFAM" id="SSF57756">
    <property type="entry name" value="Retrovirus zinc finger-like domains"/>
    <property type="match status" value="1"/>
</dbReference>
<feature type="region of interest" description="Disordered" evidence="2">
    <location>
        <begin position="697"/>
        <end position="743"/>
    </location>
</feature>
<dbReference type="InterPro" id="IPR013103">
    <property type="entry name" value="RVT_2"/>
</dbReference>
<feature type="compositionally biased region" description="Basic and acidic residues" evidence="2">
    <location>
        <begin position="757"/>
        <end position="769"/>
    </location>
</feature>
<accession>A0A812JUH5</accession>
<evidence type="ECO:0000313" key="4">
    <source>
        <dbReference type="EMBL" id="CAE7214567.1"/>
    </source>
</evidence>
<feature type="compositionally biased region" description="Acidic residues" evidence="2">
    <location>
        <begin position="771"/>
        <end position="782"/>
    </location>
</feature>
<feature type="region of interest" description="Disordered" evidence="2">
    <location>
        <begin position="1912"/>
        <end position="1982"/>
    </location>
</feature>
<dbReference type="GO" id="GO:0003676">
    <property type="term" value="F:nucleic acid binding"/>
    <property type="evidence" value="ECO:0007669"/>
    <property type="project" value="InterPro"/>
</dbReference>
<feature type="region of interest" description="Disordered" evidence="2">
    <location>
        <begin position="305"/>
        <end position="327"/>
    </location>
</feature>
<dbReference type="Pfam" id="PF07727">
    <property type="entry name" value="RVT_2"/>
    <property type="match status" value="1"/>
</dbReference>
<comment type="caution">
    <text evidence="4">The sequence shown here is derived from an EMBL/GenBank/DDBJ whole genome shotgun (WGS) entry which is preliminary data.</text>
</comment>
<name>A0A812JUH5_SYMPI</name>
<feature type="region of interest" description="Disordered" evidence="2">
    <location>
        <begin position="651"/>
        <end position="679"/>
    </location>
</feature>
<keyword evidence="1" id="KW-0862">Zinc</keyword>
<organism evidence="4 5">
    <name type="scientific">Symbiodinium pilosum</name>
    <name type="common">Dinoflagellate</name>
    <dbReference type="NCBI Taxonomy" id="2952"/>
    <lineage>
        <taxon>Eukaryota</taxon>
        <taxon>Sar</taxon>
        <taxon>Alveolata</taxon>
        <taxon>Dinophyceae</taxon>
        <taxon>Suessiales</taxon>
        <taxon>Symbiodiniaceae</taxon>
        <taxon>Symbiodinium</taxon>
    </lineage>
</organism>
<feature type="non-terminal residue" evidence="4">
    <location>
        <position position="1"/>
    </location>
</feature>
<protein>
    <recommendedName>
        <fullName evidence="3">CCHC-type domain-containing protein</fullName>
    </recommendedName>
</protein>
<feature type="domain" description="CCHC-type" evidence="3">
    <location>
        <begin position="380"/>
        <end position="395"/>
    </location>
</feature>
<evidence type="ECO:0000313" key="5">
    <source>
        <dbReference type="Proteomes" id="UP000649617"/>
    </source>
</evidence>